<dbReference type="InterPro" id="IPR011990">
    <property type="entry name" value="TPR-like_helical_dom_sf"/>
</dbReference>
<reference evidence="9" key="2">
    <citation type="submission" date="2021-04" db="EMBL/GenBank/DDBJ databases">
        <authorList>
            <person name="Zhang T."/>
            <person name="Zhang Y."/>
            <person name="Lu D."/>
            <person name="Zuo D."/>
            <person name="Du Z."/>
        </authorList>
    </citation>
    <scope>NUCLEOTIDE SEQUENCE</scope>
    <source>
        <strain evidence="9">JR1</strain>
    </source>
</reference>
<evidence type="ECO:0000256" key="1">
    <source>
        <dbReference type="ARBA" id="ARBA00004442"/>
    </source>
</evidence>
<evidence type="ECO:0000313" key="10">
    <source>
        <dbReference type="Proteomes" id="UP000679220"/>
    </source>
</evidence>
<accession>A0A941F546</accession>
<evidence type="ECO:0000256" key="4">
    <source>
        <dbReference type="ARBA" id="ARBA00023136"/>
    </source>
</evidence>
<comment type="caution">
    <text evidence="9">The sequence shown here is derived from an EMBL/GenBank/DDBJ whole genome shotgun (WGS) entry which is preliminary data.</text>
</comment>
<evidence type="ECO:0000256" key="3">
    <source>
        <dbReference type="ARBA" id="ARBA00022729"/>
    </source>
</evidence>
<gene>
    <name evidence="9" type="ORF">KDU71_11115</name>
</gene>
<keyword evidence="3 6" id="KW-0732">Signal</keyword>
<proteinExistence type="inferred from homology"/>
<protein>
    <submittedName>
        <fullName evidence="9">RagB/SusD family nutrient uptake outer membrane protein</fullName>
    </submittedName>
</protein>
<dbReference type="RefSeq" id="WP_212190822.1">
    <property type="nucleotide sequence ID" value="NZ_JAGTAR010000015.1"/>
</dbReference>
<evidence type="ECO:0000313" key="9">
    <source>
        <dbReference type="EMBL" id="MBR8536108.1"/>
    </source>
</evidence>
<keyword evidence="10" id="KW-1185">Reference proteome</keyword>
<evidence type="ECO:0000259" key="8">
    <source>
        <dbReference type="Pfam" id="PF14322"/>
    </source>
</evidence>
<dbReference type="Pfam" id="PF07980">
    <property type="entry name" value="SusD_RagB"/>
    <property type="match status" value="1"/>
</dbReference>
<dbReference type="GO" id="GO:0009279">
    <property type="term" value="C:cell outer membrane"/>
    <property type="evidence" value="ECO:0007669"/>
    <property type="project" value="UniProtKB-SubCell"/>
</dbReference>
<name>A0A941F546_9BACT</name>
<dbReference type="Proteomes" id="UP000679220">
    <property type="component" value="Unassembled WGS sequence"/>
</dbReference>
<dbReference type="Gene3D" id="1.25.40.390">
    <property type="match status" value="1"/>
</dbReference>
<feature type="domain" description="SusD-like N-terminal" evidence="8">
    <location>
        <begin position="25"/>
        <end position="215"/>
    </location>
</feature>
<keyword evidence="5" id="KW-0998">Cell outer membrane</keyword>
<comment type="subcellular location">
    <subcellularLocation>
        <location evidence="1">Cell outer membrane</location>
    </subcellularLocation>
</comment>
<dbReference type="EMBL" id="JAGTAR010000015">
    <property type="protein sequence ID" value="MBR8536108.1"/>
    <property type="molecule type" value="Genomic_DNA"/>
</dbReference>
<organism evidence="9 10">
    <name type="scientific">Carboxylicivirga sediminis</name>
    <dbReference type="NCBI Taxonomy" id="2006564"/>
    <lineage>
        <taxon>Bacteria</taxon>
        <taxon>Pseudomonadati</taxon>
        <taxon>Bacteroidota</taxon>
        <taxon>Bacteroidia</taxon>
        <taxon>Marinilabiliales</taxon>
        <taxon>Marinilabiliaceae</taxon>
        <taxon>Carboxylicivirga</taxon>
    </lineage>
</organism>
<feature type="signal peptide" evidence="6">
    <location>
        <begin position="1"/>
        <end position="20"/>
    </location>
</feature>
<dbReference type="InterPro" id="IPR012944">
    <property type="entry name" value="SusD_RagB_dom"/>
</dbReference>
<evidence type="ECO:0000256" key="6">
    <source>
        <dbReference type="SAM" id="SignalP"/>
    </source>
</evidence>
<sequence>MKFIKKYIILFLSLATITSACDGFLEEELLSTPVSKKFTTQQELNSSLTGLYSSLLGMEKGGYYQRWYLFLQEVPTDISQGSGVTKIFNEFTYTPEESVFQDIYGDIYNTVNRANVMLEKMPEPLNDEYFIKVKGEIKFLRALAYYDLTSLFESVVLITNSHYDPEKKYELSSWEDINKFITDELNEAINLLDVDAPEQRPGAVTKGAALGLLLKTHLRTKQWNEVVSVAEKIRQLNKYDLLPEYNDLWDPTNPLNHEVLFNVMISDDAFDKNLGSANSGSTDLAIFQYDFASDYFGSGKIFSMELKFYYSFDQENDKRWLDVMRHQWINRDGEIIKPVAANGKPQPGFKGPGPKGKSLLFFHNKYPHGDAGKGIDLRNDMFQKVNLPVLRYADVLLSEAEALNEINAGDTESFAKVNAIRQRAGLEALPSDLTQDQLREAILQERAWEFFNEGKRKEDLIRHDKFVEKIENSGEKPIVVDDTNRYYPLPKNELELNPEL</sequence>
<evidence type="ECO:0000259" key="7">
    <source>
        <dbReference type="Pfam" id="PF07980"/>
    </source>
</evidence>
<dbReference type="Pfam" id="PF14322">
    <property type="entry name" value="SusD-like_3"/>
    <property type="match status" value="1"/>
</dbReference>
<comment type="similarity">
    <text evidence="2">Belongs to the SusD family.</text>
</comment>
<reference evidence="9" key="1">
    <citation type="journal article" date="2018" name="Int. J. Syst. Evol. Microbiol.">
        <title>Carboxylicivirga sediminis sp. nov., isolated from coastal sediment.</title>
        <authorList>
            <person name="Wang F.Q."/>
            <person name="Ren L.H."/>
            <person name="Zou R.J."/>
            <person name="Sun Y.Z."/>
            <person name="Liu X.J."/>
            <person name="Jiang F."/>
            <person name="Liu L.J."/>
        </authorList>
    </citation>
    <scope>NUCLEOTIDE SEQUENCE</scope>
    <source>
        <strain evidence="9">JR1</strain>
    </source>
</reference>
<dbReference type="PROSITE" id="PS51257">
    <property type="entry name" value="PROKAR_LIPOPROTEIN"/>
    <property type="match status" value="1"/>
</dbReference>
<keyword evidence="4" id="KW-0472">Membrane</keyword>
<dbReference type="AlphaFoldDB" id="A0A941F546"/>
<dbReference type="InterPro" id="IPR033985">
    <property type="entry name" value="SusD-like_N"/>
</dbReference>
<evidence type="ECO:0000256" key="2">
    <source>
        <dbReference type="ARBA" id="ARBA00006275"/>
    </source>
</evidence>
<feature type="chain" id="PRO_5038012606" evidence="6">
    <location>
        <begin position="21"/>
        <end position="500"/>
    </location>
</feature>
<evidence type="ECO:0000256" key="5">
    <source>
        <dbReference type="ARBA" id="ARBA00023237"/>
    </source>
</evidence>
<dbReference type="SUPFAM" id="SSF48452">
    <property type="entry name" value="TPR-like"/>
    <property type="match status" value="1"/>
</dbReference>
<feature type="domain" description="RagB/SusD" evidence="7">
    <location>
        <begin position="363"/>
        <end position="499"/>
    </location>
</feature>